<dbReference type="PROSITE" id="PS00463">
    <property type="entry name" value="ZN2_CY6_FUNGAL_1"/>
    <property type="match status" value="1"/>
</dbReference>
<keyword evidence="1" id="KW-0479">Metal-binding</keyword>
<evidence type="ECO:0000256" key="2">
    <source>
        <dbReference type="ARBA" id="ARBA00022833"/>
    </source>
</evidence>
<name>A0ABR0EKJ3_ZASCE</name>
<keyword evidence="3" id="KW-0805">Transcription regulation</keyword>
<gene>
    <name evidence="9" type="ORF">PRZ48_007813</name>
</gene>
<dbReference type="SMART" id="SM00906">
    <property type="entry name" value="Fungal_trans"/>
    <property type="match status" value="1"/>
</dbReference>
<sequence length="705" mass="78985">MSGNTGTAISSKWTQYTITHRHEKRAELVCETCHSKKIKCDLQGRRRNGINDCSFCSRSGRDCQPRVPKRRPRRGPTTGGSSHKASNSTDVGADASTGSTASEILPITPRSHDEAAKFSAGSENESFAMMRPDQSYGSGQATARNRSWSSASHSRPEPTVLQLPQDGFQAEPTAQSNEGRQVVRSTESIEAHKGDVDTGFLQVYGRENLEDAQSQALRAFPRRSSANPDLQVSEELLNIFADTYFDDCYAWCPVLDRETLHHDLARSPLLQNSLAVLGSHVRPPILPHEGPGVHYDRARRMFYEDEEPDNLTCLRGILLFNWYAPRSTAMVHRHSSWWWTSIVIRHAQQMAMHRAADQPEFNTPSNRIGRRVWWTAFARERLTALCQSKPPIIDPNDCSVPEPSLDDFPPESRDDTKPVIFIHWVRLCAIVGRVAHMLSHPTAANPSNVADQLKGWVASLPIQVRISLATRYVSNFDKDAYQLHIPYLIAIIVLHLRRIREPGALPLALPPAIFAASCLARIFKGILAKGDTRFLMPITSWYCGVSYITLLAASKDPMLKEAVQADMEIIVLMCDQLRKMWASANVIYLGFERLRAMAENDSRGQSALSSARGSVAPQGNDLAMQRPDETLPGSTSLDWIDYFPFAANETSRTVEVLLDLRQKDTYSTENIAWDPSLLDIRDWSDGLLGYTDFSFENEFLDSWVG</sequence>
<evidence type="ECO:0000256" key="3">
    <source>
        <dbReference type="ARBA" id="ARBA00023015"/>
    </source>
</evidence>
<dbReference type="InterPro" id="IPR052073">
    <property type="entry name" value="Amide_Lactam_Regulators"/>
</dbReference>
<evidence type="ECO:0000256" key="7">
    <source>
        <dbReference type="SAM" id="MobiDB-lite"/>
    </source>
</evidence>
<dbReference type="SUPFAM" id="SSF57701">
    <property type="entry name" value="Zn2/Cys6 DNA-binding domain"/>
    <property type="match status" value="1"/>
</dbReference>
<keyword evidence="10" id="KW-1185">Reference proteome</keyword>
<accession>A0ABR0EKJ3</accession>
<feature type="region of interest" description="Disordered" evidence="7">
    <location>
        <begin position="60"/>
        <end position="160"/>
    </location>
</feature>
<dbReference type="PANTHER" id="PTHR47171">
    <property type="entry name" value="FARA-RELATED"/>
    <property type="match status" value="1"/>
</dbReference>
<dbReference type="Proteomes" id="UP001305779">
    <property type="component" value="Unassembled WGS sequence"/>
</dbReference>
<dbReference type="PANTHER" id="PTHR47171:SF5">
    <property type="entry name" value="ZN(II)2CYS6 TRANSCRIPTION FACTOR (EUROFUNG)"/>
    <property type="match status" value="1"/>
</dbReference>
<evidence type="ECO:0000259" key="8">
    <source>
        <dbReference type="PROSITE" id="PS50048"/>
    </source>
</evidence>
<dbReference type="Pfam" id="PF04082">
    <property type="entry name" value="Fungal_trans"/>
    <property type="match status" value="1"/>
</dbReference>
<keyword evidence="4" id="KW-0238">DNA-binding</keyword>
<dbReference type="InterPro" id="IPR007219">
    <property type="entry name" value="XnlR_reg_dom"/>
</dbReference>
<evidence type="ECO:0000256" key="4">
    <source>
        <dbReference type="ARBA" id="ARBA00023125"/>
    </source>
</evidence>
<dbReference type="CDD" id="cd00067">
    <property type="entry name" value="GAL4"/>
    <property type="match status" value="1"/>
</dbReference>
<dbReference type="InterPro" id="IPR001138">
    <property type="entry name" value="Zn2Cys6_DnaBD"/>
</dbReference>
<organism evidence="9 10">
    <name type="scientific">Zasmidium cellare</name>
    <name type="common">Wine cellar mold</name>
    <name type="synonym">Racodium cellare</name>
    <dbReference type="NCBI Taxonomy" id="395010"/>
    <lineage>
        <taxon>Eukaryota</taxon>
        <taxon>Fungi</taxon>
        <taxon>Dikarya</taxon>
        <taxon>Ascomycota</taxon>
        <taxon>Pezizomycotina</taxon>
        <taxon>Dothideomycetes</taxon>
        <taxon>Dothideomycetidae</taxon>
        <taxon>Mycosphaerellales</taxon>
        <taxon>Mycosphaerellaceae</taxon>
        <taxon>Zasmidium</taxon>
    </lineage>
</organism>
<evidence type="ECO:0000313" key="9">
    <source>
        <dbReference type="EMBL" id="KAK4502002.1"/>
    </source>
</evidence>
<dbReference type="EMBL" id="JAXOVC010000005">
    <property type="protein sequence ID" value="KAK4502002.1"/>
    <property type="molecule type" value="Genomic_DNA"/>
</dbReference>
<keyword evidence="6" id="KW-0539">Nucleus</keyword>
<evidence type="ECO:0000256" key="1">
    <source>
        <dbReference type="ARBA" id="ARBA00022723"/>
    </source>
</evidence>
<protein>
    <recommendedName>
        <fullName evidence="8">Zn(2)-C6 fungal-type domain-containing protein</fullName>
    </recommendedName>
</protein>
<feature type="compositionally biased region" description="Polar residues" evidence="7">
    <location>
        <begin position="79"/>
        <end position="102"/>
    </location>
</feature>
<feature type="compositionally biased region" description="Polar residues" evidence="7">
    <location>
        <begin position="135"/>
        <end position="153"/>
    </location>
</feature>
<proteinExistence type="predicted"/>
<reference evidence="9 10" key="1">
    <citation type="journal article" date="2023" name="G3 (Bethesda)">
        <title>A chromosome-level genome assembly of Zasmidium syzygii isolated from banana leaves.</title>
        <authorList>
            <person name="van Westerhoven A.C."/>
            <person name="Mehrabi R."/>
            <person name="Talebi R."/>
            <person name="Steentjes M.B.F."/>
            <person name="Corcolon B."/>
            <person name="Chong P.A."/>
            <person name="Kema G.H.J."/>
            <person name="Seidl M.F."/>
        </authorList>
    </citation>
    <scope>NUCLEOTIDE SEQUENCE [LARGE SCALE GENOMIC DNA]</scope>
    <source>
        <strain evidence="9 10">P124</strain>
    </source>
</reference>
<comment type="caution">
    <text evidence="9">The sequence shown here is derived from an EMBL/GenBank/DDBJ whole genome shotgun (WGS) entry which is preliminary data.</text>
</comment>
<feature type="domain" description="Zn(2)-C6 fungal-type" evidence="8">
    <location>
        <begin position="29"/>
        <end position="63"/>
    </location>
</feature>
<evidence type="ECO:0000256" key="6">
    <source>
        <dbReference type="ARBA" id="ARBA00023242"/>
    </source>
</evidence>
<keyword evidence="5" id="KW-0804">Transcription</keyword>
<evidence type="ECO:0000256" key="5">
    <source>
        <dbReference type="ARBA" id="ARBA00023163"/>
    </source>
</evidence>
<dbReference type="PROSITE" id="PS50048">
    <property type="entry name" value="ZN2_CY6_FUNGAL_2"/>
    <property type="match status" value="1"/>
</dbReference>
<dbReference type="InterPro" id="IPR036864">
    <property type="entry name" value="Zn2-C6_fun-type_DNA-bd_sf"/>
</dbReference>
<dbReference type="Gene3D" id="4.10.240.10">
    <property type="entry name" value="Zn(2)-C6 fungal-type DNA-binding domain"/>
    <property type="match status" value="1"/>
</dbReference>
<keyword evidence="2" id="KW-0862">Zinc</keyword>
<dbReference type="CDD" id="cd12148">
    <property type="entry name" value="fungal_TF_MHR"/>
    <property type="match status" value="1"/>
</dbReference>
<evidence type="ECO:0000313" key="10">
    <source>
        <dbReference type="Proteomes" id="UP001305779"/>
    </source>
</evidence>